<evidence type="ECO:0000313" key="15">
    <source>
        <dbReference type="EMBL" id="MBB3893399.1"/>
    </source>
</evidence>
<dbReference type="Pfam" id="PF08446">
    <property type="entry name" value="PAS_2"/>
    <property type="match status" value="1"/>
</dbReference>
<evidence type="ECO:0000256" key="9">
    <source>
        <dbReference type="ARBA" id="ARBA00022840"/>
    </source>
</evidence>
<keyword evidence="11" id="KW-0675">Receptor</keyword>
<dbReference type="GO" id="GO:0000160">
    <property type="term" value="P:phosphorelay signal transduction system"/>
    <property type="evidence" value="ECO:0007669"/>
    <property type="project" value="InterPro"/>
</dbReference>
<evidence type="ECO:0000256" key="6">
    <source>
        <dbReference type="ARBA" id="ARBA00022679"/>
    </source>
</evidence>
<gene>
    <name evidence="15" type="ORF">GGQ61_004143</name>
</gene>
<keyword evidence="8 15" id="KW-0418">Kinase</keyword>
<evidence type="ECO:0000313" key="16">
    <source>
        <dbReference type="Proteomes" id="UP000530564"/>
    </source>
</evidence>
<accession>A0A840A5Y6</accession>
<dbReference type="PANTHER" id="PTHR41523">
    <property type="entry name" value="TWO-COMPONENT SYSTEM SENSOR PROTEIN"/>
    <property type="match status" value="1"/>
</dbReference>
<evidence type="ECO:0000256" key="8">
    <source>
        <dbReference type="ARBA" id="ARBA00022777"/>
    </source>
</evidence>
<keyword evidence="9" id="KW-0067">ATP-binding</keyword>
<dbReference type="InterPro" id="IPR001789">
    <property type="entry name" value="Sig_transdc_resp-reg_receiver"/>
</dbReference>
<dbReference type="InterPro" id="IPR001294">
    <property type="entry name" value="Phytochrome"/>
</dbReference>
<keyword evidence="16" id="KW-1185">Reference proteome</keyword>
<protein>
    <recommendedName>
        <fullName evidence="2">histidine kinase</fullName>
        <ecNumber evidence="2">2.7.13.3</ecNumber>
    </recommendedName>
</protein>
<evidence type="ECO:0000256" key="10">
    <source>
        <dbReference type="ARBA" id="ARBA00022991"/>
    </source>
</evidence>
<dbReference type="InterPro" id="IPR011102">
    <property type="entry name" value="Sig_transdc_His_kinase_HWE"/>
</dbReference>
<sequence>MTDPVDLTNCDREPIHIPGSIQPHGAMLVCDPSSYRVQFASENLARTIGHDRDPLGAELSAIIGPEAAHDVRNAAAQAGGSQIAGIVLAARLPRTEDLFDLIVHQHGGRTFVEIEPSDRSGKSAEDALETTQKLIRRIGRESEVQSIVRSAARLVRGMLGYDRVMVYQFLHNGAGRVIAEAKRPNLGSFLGQHFPASDIPVQARSLYLANTIRMIADASYAPVRLVPPLGAGETPVDMTFAQMRSVSPIHCEYLANMGVHASLSISIVVDGELWGLIACHHAVPKVTPLPLRIGAELFGQYCSLQIALAERREEVTAAKLASERLDQIVSRLNSEAPLAENLRSHLPDLAALIDCDGAALWSAGEWTAVGAAPPSAAAPVLIEKLRAQGAADAIWWTQNLQGLLGSEHYGRSVAGVLAAPLSSTSRDYLLFFRSEEAHELEWAGEPIKISLSTPQGERLSPRGSFELWREEVRGLARPWTRAEQAVAEAIRTYLRDVVLRHSERSAEEHSRLEHRRRILNDELNHRVKNIIALVKSIAQQTGAHAQSVADYTVSLEGRLRALAFAHDQSLAGQNSGDLATLIEAEAGLYRYRGAPERVVLSGRPVRLDDRAFGAVALVIHELMTNAAKYGALSLPTGCVEISWGIAENGGCEIDWVEVGGPKVEPPQRTGFGSRLIQSTLAYDLGGGAEIKYLPGGVQARLTIPARHLALIAAGAPAQPRSEARRTSLEGLDVLLVEDQSLIAMDLEDTLRQLGAREVRAFPSVAEAIHCLAEFTPHIAVLDFNLGTETSEAVAERLEARQAPFIFATGYGDSVMLPSRFAYAPVIRKPVSAIALAAKIAEALGAALPRPRS</sequence>
<dbReference type="AlphaFoldDB" id="A0A840A5Y6"/>
<reference evidence="15 16" key="1">
    <citation type="submission" date="2020-08" db="EMBL/GenBank/DDBJ databases">
        <title>Genomic Encyclopedia of Type Strains, Phase IV (KMG-IV): sequencing the most valuable type-strain genomes for metagenomic binning, comparative biology and taxonomic classification.</title>
        <authorList>
            <person name="Goeker M."/>
        </authorList>
    </citation>
    <scope>NUCLEOTIDE SEQUENCE [LARGE SCALE GENOMIC DNA]</scope>
    <source>
        <strain evidence="15 16">DSM 21793</strain>
    </source>
</reference>
<organism evidence="15 16">
    <name type="scientific">Phenylobacterium haematophilum</name>
    <dbReference type="NCBI Taxonomy" id="98513"/>
    <lineage>
        <taxon>Bacteria</taxon>
        <taxon>Pseudomonadati</taxon>
        <taxon>Pseudomonadota</taxon>
        <taxon>Alphaproteobacteria</taxon>
        <taxon>Caulobacterales</taxon>
        <taxon>Caulobacteraceae</taxon>
        <taxon>Phenylobacterium</taxon>
    </lineage>
</organism>
<dbReference type="GO" id="GO:0005524">
    <property type="term" value="F:ATP binding"/>
    <property type="evidence" value="ECO:0007669"/>
    <property type="project" value="UniProtKB-KW"/>
</dbReference>
<feature type="modified residue" description="4-aspartylphosphate" evidence="12">
    <location>
        <position position="782"/>
    </location>
</feature>
<name>A0A840A5Y6_9CAUL</name>
<dbReference type="RefSeq" id="WP_183776908.1">
    <property type="nucleotide sequence ID" value="NZ_JACIDK010000010.1"/>
</dbReference>
<dbReference type="SUPFAM" id="SSF52172">
    <property type="entry name" value="CheY-like"/>
    <property type="match status" value="1"/>
</dbReference>
<keyword evidence="6" id="KW-0808">Transferase</keyword>
<dbReference type="SUPFAM" id="SSF55785">
    <property type="entry name" value="PYP-like sensor domain (PAS domain)"/>
    <property type="match status" value="1"/>
</dbReference>
<feature type="domain" description="Phytochrome chromophore attachment site" evidence="13">
    <location>
        <begin position="143"/>
        <end position="300"/>
    </location>
</feature>
<keyword evidence="5" id="KW-0716">Sensory transduction</keyword>
<evidence type="ECO:0000256" key="2">
    <source>
        <dbReference type="ARBA" id="ARBA00012438"/>
    </source>
</evidence>
<evidence type="ECO:0000256" key="11">
    <source>
        <dbReference type="ARBA" id="ARBA00023170"/>
    </source>
</evidence>
<dbReference type="InterPro" id="IPR035965">
    <property type="entry name" value="PAS-like_dom_sf"/>
</dbReference>
<dbReference type="PROSITE" id="PS50110">
    <property type="entry name" value="RESPONSE_REGULATORY"/>
    <property type="match status" value="1"/>
</dbReference>
<evidence type="ECO:0000256" key="7">
    <source>
        <dbReference type="ARBA" id="ARBA00022741"/>
    </source>
</evidence>
<dbReference type="InterPro" id="IPR029016">
    <property type="entry name" value="GAF-like_dom_sf"/>
</dbReference>
<evidence type="ECO:0000256" key="3">
    <source>
        <dbReference type="ARBA" id="ARBA00022543"/>
    </source>
</evidence>
<dbReference type="SUPFAM" id="SSF55781">
    <property type="entry name" value="GAF domain-like"/>
    <property type="match status" value="2"/>
</dbReference>
<dbReference type="GO" id="GO:0006355">
    <property type="term" value="P:regulation of DNA-templated transcription"/>
    <property type="evidence" value="ECO:0007669"/>
    <property type="project" value="InterPro"/>
</dbReference>
<keyword evidence="3" id="KW-0600">Photoreceptor protein</keyword>
<keyword evidence="4 12" id="KW-0597">Phosphoprotein</keyword>
<dbReference type="PRINTS" id="PR01033">
    <property type="entry name" value="PHYTOCHROME"/>
</dbReference>
<dbReference type="InterPro" id="IPR013515">
    <property type="entry name" value="Phytochrome_cen-reg"/>
</dbReference>
<dbReference type="Gene3D" id="3.30.450.270">
    <property type="match status" value="1"/>
</dbReference>
<dbReference type="InterPro" id="IPR013654">
    <property type="entry name" value="PAS_2"/>
</dbReference>
<dbReference type="InterPro" id="IPR003018">
    <property type="entry name" value="GAF"/>
</dbReference>
<dbReference type="InterPro" id="IPR043150">
    <property type="entry name" value="Phytochrome_PHY_sf"/>
</dbReference>
<dbReference type="PROSITE" id="PS50046">
    <property type="entry name" value="PHYTOCHROME_2"/>
    <property type="match status" value="1"/>
</dbReference>
<evidence type="ECO:0000259" key="14">
    <source>
        <dbReference type="PROSITE" id="PS50110"/>
    </source>
</evidence>
<dbReference type="Pfam" id="PF00360">
    <property type="entry name" value="PHY"/>
    <property type="match status" value="1"/>
</dbReference>
<dbReference type="PIRSF" id="PIRSF036397">
    <property type="entry name" value="Bactrphtchrm_rec"/>
    <property type="match status" value="1"/>
</dbReference>
<evidence type="ECO:0000259" key="13">
    <source>
        <dbReference type="PROSITE" id="PS50046"/>
    </source>
</evidence>
<dbReference type="SMART" id="SM00911">
    <property type="entry name" value="HWE_HK"/>
    <property type="match status" value="1"/>
</dbReference>
<dbReference type="InterPro" id="IPR011006">
    <property type="entry name" value="CheY-like_superfamily"/>
</dbReference>
<dbReference type="SMART" id="SM00065">
    <property type="entry name" value="GAF"/>
    <property type="match status" value="1"/>
</dbReference>
<dbReference type="Gene3D" id="3.30.450.40">
    <property type="match status" value="1"/>
</dbReference>
<evidence type="ECO:0000256" key="5">
    <source>
        <dbReference type="ARBA" id="ARBA00022606"/>
    </source>
</evidence>
<keyword evidence="7" id="KW-0547">Nucleotide-binding</keyword>
<dbReference type="Pfam" id="PF01590">
    <property type="entry name" value="GAF"/>
    <property type="match status" value="1"/>
</dbReference>
<comment type="caution">
    <text evidence="15">The sequence shown here is derived from an EMBL/GenBank/DDBJ whole genome shotgun (WGS) entry which is preliminary data.</text>
</comment>
<feature type="domain" description="Response regulatory" evidence="14">
    <location>
        <begin position="732"/>
        <end position="843"/>
    </location>
</feature>
<dbReference type="Pfam" id="PF07536">
    <property type="entry name" value="HWE_HK"/>
    <property type="match status" value="1"/>
</dbReference>
<dbReference type="SMART" id="SM00448">
    <property type="entry name" value="REC"/>
    <property type="match status" value="1"/>
</dbReference>
<evidence type="ECO:0000256" key="4">
    <source>
        <dbReference type="ARBA" id="ARBA00022553"/>
    </source>
</evidence>
<dbReference type="InterPro" id="IPR016132">
    <property type="entry name" value="Phyto_chromo_attachment"/>
</dbReference>
<dbReference type="InterPro" id="IPR036890">
    <property type="entry name" value="HATPase_C_sf"/>
</dbReference>
<dbReference type="EC" id="2.7.13.3" evidence="2"/>
<keyword evidence="10" id="KW-0157">Chromophore</keyword>
<dbReference type="Gene3D" id="3.40.50.2300">
    <property type="match status" value="1"/>
</dbReference>
<dbReference type="Proteomes" id="UP000530564">
    <property type="component" value="Unassembled WGS sequence"/>
</dbReference>
<dbReference type="Gene3D" id="3.30.565.10">
    <property type="entry name" value="Histidine kinase-like ATPase, C-terminal domain"/>
    <property type="match status" value="1"/>
</dbReference>
<evidence type="ECO:0000256" key="12">
    <source>
        <dbReference type="PROSITE-ProRule" id="PRU00169"/>
    </source>
</evidence>
<dbReference type="InterPro" id="IPR009219">
    <property type="entry name" value="Bactrphtchr_CheY"/>
</dbReference>
<evidence type="ECO:0000256" key="1">
    <source>
        <dbReference type="ARBA" id="ARBA00000085"/>
    </source>
</evidence>
<dbReference type="PANTHER" id="PTHR41523:SF7">
    <property type="entry name" value="HISTIDINE KINASE"/>
    <property type="match status" value="1"/>
</dbReference>
<dbReference type="GO" id="GO:0009584">
    <property type="term" value="P:detection of visible light"/>
    <property type="evidence" value="ECO:0007669"/>
    <property type="project" value="InterPro"/>
</dbReference>
<comment type="catalytic activity">
    <reaction evidence="1">
        <text>ATP + protein L-histidine = ADP + protein N-phospho-L-histidine.</text>
        <dbReference type="EC" id="2.7.13.3"/>
    </reaction>
</comment>
<dbReference type="Gene3D" id="3.30.450.20">
    <property type="entry name" value="PAS domain"/>
    <property type="match status" value="1"/>
</dbReference>
<proteinExistence type="predicted"/>
<dbReference type="GO" id="GO:0004673">
    <property type="term" value="F:protein histidine kinase activity"/>
    <property type="evidence" value="ECO:0007669"/>
    <property type="project" value="UniProtKB-EC"/>
</dbReference>
<dbReference type="EMBL" id="JACIDK010000010">
    <property type="protein sequence ID" value="MBB3893399.1"/>
    <property type="molecule type" value="Genomic_DNA"/>
</dbReference>
<dbReference type="GO" id="GO:0009881">
    <property type="term" value="F:photoreceptor activity"/>
    <property type="evidence" value="ECO:0007669"/>
    <property type="project" value="UniProtKB-KW"/>
</dbReference>